<protein>
    <submittedName>
        <fullName evidence="1">WD_REPEATS_REGION domain-containing protein</fullName>
    </submittedName>
</protein>
<sequence>MEVLCLNGRSVTVKVGEGLQAAKAKVAKVMGVLPGAVQISSGGQILSELKEEHTAYSDSLFAAVDQERMAFERLCCRIESSSRLLRQRAHHVAKLKGQMQAKKAELRGLYKLFPASYDIQRGIEHVERQLRQGGLSLREEKAMVSSIPRLKSLQRLQEQFATASQQLWAQRQLFWSEVDLSQTTLEADLCVQGTDPKNFLEQFNDFIERASFGLPRRPGHDLRDLDLSSDEHDLLDRGPCLEDVLEACPRMEWRFQGLAEAPMQGFGRLPPTADGAMG</sequence>
<keyword evidence="2" id="KW-1185">Reference proteome</keyword>
<evidence type="ECO:0000313" key="2">
    <source>
        <dbReference type="Proteomes" id="UP001642464"/>
    </source>
</evidence>
<organism evidence="1 2">
    <name type="scientific">Durusdinium trenchii</name>
    <dbReference type="NCBI Taxonomy" id="1381693"/>
    <lineage>
        <taxon>Eukaryota</taxon>
        <taxon>Sar</taxon>
        <taxon>Alveolata</taxon>
        <taxon>Dinophyceae</taxon>
        <taxon>Suessiales</taxon>
        <taxon>Symbiodiniaceae</taxon>
        <taxon>Durusdinium</taxon>
    </lineage>
</organism>
<dbReference type="Proteomes" id="UP001642464">
    <property type="component" value="Unassembled WGS sequence"/>
</dbReference>
<reference evidence="1 2" key="1">
    <citation type="submission" date="2024-02" db="EMBL/GenBank/DDBJ databases">
        <authorList>
            <person name="Chen Y."/>
            <person name="Shah S."/>
            <person name="Dougan E. K."/>
            <person name="Thang M."/>
            <person name="Chan C."/>
        </authorList>
    </citation>
    <scope>NUCLEOTIDE SEQUENCE [LARGE SCALE GENOMIC DNA]</scope>
</reference>
<evidence type="ECO:0000313" key="1">
    <source>
        <dbReference type="EMBL" id="CAK9042491.1"/>
    </source>
</evidence>
<proteinExistence type="predicted"/>
<dbReference type="EMBL" id="CAXAMM010017991">
    <property type="protein sequence ID" value="CAK9042491.1"/>
    <property type="molecule type" value="Genomic_DNA"/>
</dbReference>
<accession>A0ABP0LTB4</accession>
<comment type="caution">
    <text evidence="1">The sequence shown here is derived from an EMBL/GenBank/DDBJ whole genome shotgun (WGS) entry which is preliminary data.</text>
</comment>
<gene>
    <name evidence="1" type="ORF">SCF082_LOCUS24446</name>
</gene>
<name>A0ABP0LTB4_9DINO</name>